<evidence type="ECO:0000313" key="12">
    <source>
        <dbReference type="EMBL" id="NMG74295.1"/>
    </source>
</evidence>
<organism evidence="12 13">
    <name type="scientific">Aromatoleum diolicum</name>
    <dbReference type="NCBI Taxonomy" id="75796"/>
    <lineage>
        <taxon>Bacteria</taxon>
        <taxon>Pseudomonadati</taxon>
        <taxon>Pseudomonadota</taxon>
        <taxon>Betaproteobacteria</taxon>
        <taxon>Rhodocyclales</taxon>
        <taxon>Rhodocyclaceae</taxon>
        <taxon>Aromatoleum</taxon>
    </lineage>
</organism>
<dbReference type="InterPro" id="IPR023000">
    <property type="entry name" value="Shikimate_kinase_CS"/>
</dbReference>
<comment type="subunit">
    <text evidence="11">Monomer.</text>
</comment>
<comment type="cofactor">
    <cofactor evidence="11">
        <name>Mg(2+)</name>
        <dbReference type="ChEBI" id="CHEBI:18420"/>
    </cofactor>
    <text evidence="11">Binds 1 Mg(2+) ion per subunit.</text>
</comment>
<dbReference type="Gene3D" id="3.40.50.300">
    <property type="entry name" value="P-loop containing nucleotide triphosphate hydrolases"/>
    <property type="match status" value="1"/>
</dbReference>
<reference evidence="12 13" key="1">
    <citation type="submission" date="2019-12" db="EMBL/GenBank/DDBJ databases">
        <title>Comparative genomics gives insights into the taxonomy of the Azoarcus-Aromatoleum group and reveals separate origins of nif in the plant-associated Azoarcus and non-plant-associated Aromatoleum sub-groups.</title>
        <authorList>
            <person name="Lafos M."/>
            <person name="Maluk M."/>
            <person name="Batista M."/>
            <person name="Junghare M."/>
            <person name="Carmona M."/>
            <person name="Faoro H."/>
            <person name="Cruz L.M."/>
            <person name="Battistoni F."/>
            <person name="De Souza E."/>
            <person name="Pedrosa F."/>
            <person name="Chen W.-M."/>
            <person name="Poole P.S."/>
            <person name="Dixon R.A."/>
            <person name="James E.K."/>
        </authorList>
    </citation>
    <scope>NUCLEOTIDE SEQUENCE [LARGE SCALE GENOMIC DNA]</scope>
    <source>
        <strain evidence="12 13">22Lin</strain>
    </source>
</reference>
<dbReference type="InterPro" id="IPR031322">
    <property type="entry name" value="Shikimate/glucono_kinase"/>
</dbReference>
<comment type="similarity">
    <text evidence="2 11">Belongs to the shikimate kinase family.</text>
</comment>
<evidence type="ECO:0000256" key="2">
    <source>
        <dbReference type="ARBA" id="ARBA00006997"/>
    </source>
</evidence>
<evidence type="ECO:0000256" key="11">
    <source>
        <dbReference type="HAMAP-Rule" id="MF_00109"/>
    </source>
</evidence>
<dbReference type="Pfam" id="PF01202">
    <property type="entry name" value="SKI"/>
    <property type="match status" value="1"/>
</dbReference>
<feature type="binding site" evidence="11">
    <location>
        <position position="136"/>
    </location>
    <ligand>
        <name>substrate</name>
    </ligand>
</feature>
<keyword evidence="7 11" id="KW-0418">Kinase</keyword>
<dbReference type="HAMAP" id="MF_00109">
    <property type="entry name" value="Shikimate_kinase"/>
    <property type="match status" value="1"/>
</dbReference>
<keyword evidence="11" id="KW-0460">Magnesium</keyword>
<feature type="binding site" evidence="11">
    <location>
        <position position="117"/>
    </location>
    <ligand>
        <name>ATP</name>
        <dbReference type="ChEBI" id="CHEBI:30616"/>
    </ligand>
</feature>
<dbReference type="PANTHER" id="PTHR21087:SF16">
    <property type="entry name" value="SHIKIMATE KINASE 1, CHLOROPLASTIC"/>
    <property type="match status" value="1"/>
</dbReference>
<comment type="function">
    <text evidence="11">Catalyzes the specific phosphorylation of the 3-hydroxyl group of shikimic acid using ATP as a cosubstrate.</text>
</comment>
<dbReference type="CDD" id="cd00464">
    <property type="entry name" value="SK"/>
    <property type="match status" value="1"/>
</dbReference>
<evidence type="ECO:0000256" key="7">
    <source>
        <dbReference type="ARBA" id="ARBA00022777"/>
    </source>
</evidence>
<comment type="caution">
    <text evidence="12">The sequence shown here is derived from an EMBL/GenBank/DDBJ whole genome shotgun (WGS) entry which is preliminary data.</text>
</comment>
<comment type="subcellular location">
    <subcellularLocation>
        <location evidence="11">Cytoplasm</location>
    </subcellularLocation>
</comment>
<comment type="caution">
    <text evidence="11">Lacks conserved residue(s) required for the propagation of feature annotation.</text>
</comment>
<comment type="catalytic activity">
    <reaction evidence="10 11">
        <text>shikimate + ATP = 3-phosphoshikimate + ADP + H(+)</text>
        <dbReference type="Rhea" id="RHEA:13121"/>
        <dbReference type="ChEBI" id="CHEBI:15378"/>
        <dbReference type="ChEBI" id="CHEBI:30616"/>
        <dbReference type="ChEBI" id="CHEBI:36208"/>
        <dbReference type="ChEBI" id="CHEBI:145989"/>
        <dbReference type="ChEBI" id="CHEBI:456216"/>
        <dbReference type="EC" id="2.7.1.71"/>
    </reaction>
</comment>
<keyword evidence="6 11" id="KW-0547">Nucleotide-binding</keyword>
<proteinExistence type="inferred from homology"/>
<evidence type="ECO:0000256" key="4">
    <source>
        <dbReference type="ARBA" id="ARBA00022605"/>
    </source>
</evidence>
<protein>
    <recommendedName>
        <fullName evidence="3 11">Shikimate kinase</fullName>
        <shortName evidence="11">SK</shortName>
        <ecNumber evidence="3 11">2.7.1.71</ecNumber>
    </recommendedName>
</protein>
<keyword evidence="13" id="KW-1185">Reference proteome</keyword>
<dbReference type="EC" id="2.7.1.71" evidence="3 11"/>
<keyword evidence="5 11" id="KW-0808">Transferase</keyword>
<gene>
    <name evidence="11" type="primary">aroK</name>
    <name evidence="12" type="ORF">GPA25_05935</name>
</gene>
<feature type="binding site" evidence="11">
    <location>
        <position position="79"/>
    </location>
    <ligand>
        <name>substrate</name>
    </ligand>
</feature>
<feature type="binding site" evidence="11">
    <location>
        <position position="57"/>
    </location>
    <ligand>
        <name>substrate</name>
    </ligand>
</feature>
<evidence type="ECO:0000256" key="1">
    <source>
        <dbReference type="ARBA" id="ARBA00004842"/>
    </source>
</evidence>
<feature type="binding site" evidence="11">
    <location>
        <position position="15"/>
    </location>
    <ligand>
        <name>Mg(2+)</name>
        <dbReference type="ChEBI" id="CHEBI:18420"/>
    </ligand>
</feature>
<sequence length="171" mass="19422">MVLVILIGMMGAGKTTVGREYARRHRMRFVDCDHEIEARTGVKVPTIFEIEGEAGFRRRETQVIDDLTRETDLVLATGGGAVLDPGNRAMMSERGIVVYLNVPTQVLWERTRHDRNRPLLQVPNPRERIENLYRERDPLYRAVADIVVDGGRGNPGGMVRLIERAIENCKK</sequence>
<dbReference type="EMBL" id="WTVQ01000007">
    <property type="protein sequence ID" value="NMG74295.1"/>
    <property type="molecule type" value="Genomic_DNA"/>
</dbReference>
<evidence type="ECO:0000256" key="10">
    <source>
        <dbReference type="ARBA" id="ARBA00048567"/>
    </source>
</evidence>
<dbReference type="Proteomes" id="UP000648984">
    <property type="component" value="Unassembled WGS sequence"/>
</dbReference>
<evidence type="ECO:0000256" key="6">
    <source>
        <dbReference type="ARBA" id="ARBA00022741"/>
    </source>
</evidence>
<name>A0ABX1Q896_9RHOO</name>
<keyword evidence="11" id="KW-0963">Cytoplasm</keyword>
<comment type="pathway">
    <text evidence="1 11">Metabolic intermediate biosynthesis; chorismate biosynthesis; chorismate from D-erythrose 4-phosphate and phosphoenolpyruvate: step 5/7.</text>
</comment>
<dbReference type="SUPFAM" id="SSF52540">
    <property type="entry name" value="P-loop containing nucleoside triphosphate hydrolases"/>
    <property type="match status" value="1"/>
</dbReference>
<dbReference type="RefSeq" id="WP_169259449.1">
    <property type="nucleotide sequence ID" value="NZ_WTVQ01000007.1"/>
</dbReference>
<evidence type="ECO:0000256" key="3">
    <source>
        <dbReference type="ARBA" id="ARBA00012154"/>
    </source>
</evidence>
<keyword evidence="9 11" id="KW-0057">Aromatic amino acid biosynthesis</keyword>
<dbReference type="PROSITE" id="PS01128">
    <property type="entry name" value="SHIKIMATE_KINASE"/>
    <property type="match status" value="1"/>
</dbReference>
<evidence type="ECO:0000256" key="5">
    <source>
        <dbReference type="ARBA" id="ARBA00022679"/>
    </source>
</evidence>
<evidence type="ECO:0000313" key="13">
    <source>
        <dbReference type="Proteomes" id="UP000648984"/>
    </source>
</evidence>
<keyword evidence="4 11" id="KW-0028">Amino-acid biosynthesis</keyword>
<dbReference type="InterPro" id="IPR000623">
    <property type="entry name" value="Shikimate_kinase/TSH1"/>
</dbReference>
<evidence type="ECO:0000256" key="8">
    <source>
        <dbReference type="ARBA" id="ARBA00022840"/>
    </source>
</evidence>
<evidence type="ECO:0000256" key="9">
    <source>
        <dbReference type="ARBA" id="ARBA00023141"/>
    </source>
</evidence>
<dbReference type="PRINTS" id="PR01100">
    <property type="entry name" value="SHIKIMTKNASE"/>
</dbReference>
<keyword evidence="11" id="KW-0479">Metal-binding</keyword>
<feature type="binding site" evidence="11">
    <location>
        <position position="33"/>
    </location>
    <ligand>
        <name>substrate</name>
    </ligand>
</feature>
<keyword evidence="8 11" id="KW-0067">ATP-binding</keyword>
<accession>A0ABX1Q896</accession>
<dbReference type="InterPro" id="IPR027417">
    <property type="entry name" value="P-loop_NTPase"/>
</dbReference>
<dbReference type="PANTHER" id="PTHR21087">
    <property type="entry name" value="SHIKIMATE KINASE"/>
    <property type="match status" value="1"/>
</dbReference>
<feature type="binding site" evidence="11">
    <location>
        <begin position="11"/>
        <end position="16"/>
    </location>
    <ligand>
        <name>ATP</name>
        <dbReference type="ChEBI" id="CHEBI:30616"/>
    </ligand>
</feature>